<dbReference type="PANTHER" id="PTHR11712">
    <property type="entry name" value="POLYKETIDE SYNTHASE-RELATED"/>
    <property type="match status" value="1"/>
</dbReference>
<evidence type="ECO:0000313" key="4">
    <source>
        <dbReference type="EMBL" id="RON15584.1"/>
    </source>
</evidence>
<dbReference type="PROSITE" id="PS52004">
    <property type="entry name" value="KS3_2"/>
    <property type="match status" value="1"/>
</dbReference>
<gene>
    <name evidence="4" type="ORF">BK662_12620</name>
</gene>
<sequence length="228" mass="24186">MASALLEDHSYDTVIIIAVDIVTEAKRLAHSGLGTMTDDTPKPFDVERNGMVLGDAAAALVLRRTTDCTSHFGELVGYGASNDASGLTTPDLSGDSVRLAIQRAFKPAKIDAQDISVYLAHGTGTHINDEIESKVIEDIFNQNGRLKILGTKGALGHSLGACGLLEFIILIHVLKKSALPPTVGLSEPMPNIKNRFREDLPVSLHTNTGITVTLGFGGFNTALIARVG</sequence>
<dbReference type="InterPro" id="IPR020841">
    <property type="entry name" value="PKS_Beta-ketoAc_synthase_dom"/>
</dbReference>
<evidence type="ECO:0000259" key="3">
    <source>
        <dbReference type="PROSITE" id="PS52004"/>
    </source>
</evidence>
<dbReference type="EMBL" id="MOBM01000017">
    <property type="protein sequence ID" value="RON15584.1"/>
    <property type="molecule type" value="Genomic_DNA"/>
</dbReference>
<keyword evidence="2" id="KW-0808">Transferase</keyword>
<dbReference type="InterPro" id="IPR014031">
    <property type="entry name" value="Ketoacyl_synth_C"/>
</dbReference>
<dbReference type="AlphaFoldDB" id="A0A423HQU4"/>
<reference evidence="4 5" key="1">
    <citation type="submission" date="2016-10" db="EMBL/GenBank/DDBJ databases">
        <title>Comparative genome analysis of multiple Pseudomonas spp. focuses on biocontrol and plant growth promoting traits.</title>
        <authorList>
            <person name="Tao X.-Y."/>
            <person name="Taylor C.G."/>
        </authorList>
    </citation>
    <scope>NUCLEOTIDE SEQUENCE [LARGE SCALE GENOMIC DNA]</scope>
    <source>
        <strain evidence="4 5">36C6</strain>
    </source>
</reference>
<feature type="domain" description="Ketosynthase family 3 (KS3)" evidence="3">
    <location>
        <begin position="1"/>
        <end position="227"/>
    </location>
</feature>
<evidence type="ECO:0000313" key="5">
    <source>
        <dbReference type="Proteomes" id="UP000284002"/>
    </source>
</evidence>
<protein>
    <recommendedName>
        <fullName evidence="3">Ketosynthase family 3 (KS3) domain-containing protein</fullName>
    </recommendedName>
</protein>
<dbReference type="Pfam" id="PF02801">
    <property type="entry name" value="Ketoacyl-synt_C"/>
    <property type="match status" value="1"/>
</dbReference>
<comment type="pathway">
    <text evidence="1">Lipid metabolism; fatty acid biosynthesis.</text>
</comment>
<name>A0A423HQU4_9PSED</name>
<proteinExistence type="predicted"/>
<accession>A0A423HQU4</accession>
<organism evidence="4 5">
    <name type="scientific">Pseudomonas frederiksbergensis</name>
    <dbReference type="NCBI Taxonomy" id="104087"/>
    <lineage>
        <taxon>Bacteria</taxon>
        <taxon>Pseudomonadati</taxon>
        <taxon>Pseudomonadota</taxon>
        <taxon>Gammaproteobacteria</taxon>
        <taxon>Pseudomonadales</taxon>
        <taxon>Pseudomonadaceae</taxon>
        <taxon>Pseudomonas</taxon>
    </lineage>
</organism>
<dbReference type="Gene3D" id="3.40.47.10">
    <property type="match status" value="1"/>
</dbReference>
<dbReference type="GO" id="GO:0006633">
    <property type="term" value="P:fatty acid biosynthetic process"/>
    <property type="evidence" value="ECO:0007669"/>
    <property type="project" value="TreeGrafter"/>
</dbReference>
<dbReference type="Proteomes" id="UP000284002">
    <property type="component" value="Unassembled WGS sequence"/>
</dbReference>
<dbReference type="PANTHER" id="PTHR11712:SF336">
    <property type="entry name" value="3-OXOACYL-[ACYL-CARRIER-PROTEIN] SYNTHASE, MITOCHONDRIAL"/>
    <property type="match status" value="1"/>
</dbReference>
<dbReference type="SUPFAM" id="SSF53901">
    <property type="entry name" value="Thiolase-like"/>
    <property type="match status" value="1"/>
</dbReference>
<comment type="caution">
    <text evidence="4">The sequence shown here is derived from an EMBL/GenBank/DDBJ whole genome shotgun (WGS) entry which is preliminary data.</text>
</comment>
<dbReference type="InterPro" id="IPR016039">
    <property type="entry name" value="Thiolase-like"/>
</dbReference>
<evidence type="ECO:0000256" key="1">
    <source>
        <dbReference type="ARBA" id="ARBA00005194"/>
    </source>
</evidence>
<evidence type="ECO:0000256" key="2">
    <source>
        <dbReference type="ARBA" id="ARBA00022679"/>
    </source>
</evidence>
<dbReference type="GO" id="GO:0004315">
    <property type="term" value="F:3-oxoacyl-[acyl-carrier-protein] synthase activity"/>
    <property type="evidence" value="ECO:0007669"/>
    <property type="project" value="TreeGrafter"/>
</dbReference>
<dbReference type="InterPro" id="IPR000794">
    <property type="entry name" value="Beta-ketoacyl_synthase"/>
</dbReference>